<feature type="compositionally biased region" description="Basic residues" evidence="1">
    <location>
        <begin position="35"/>
        <end position="56"/>
    </location>
</feature>
<name>A0A6S7I0L3_PARCT</name>
<dbReference type="AlphaFoldDB" id="A0A6S7I0L3"/>
<sequence length="82" mass="9645">MEADELTFMPINNNSPVKNTYVQSEECSSLPAEGKRKKDKKRHKKHKTKRRRRRRYSSSSSSDSNADFLDNSKRPAYFDNFT</sequence>
<comment type="caution">
    <text evidence="2">The sequence shown here is derived from an EMBL/GenBank/DDBJ whole genome shotgun (WGS) entry which is preliminary data.</text>
</comment>
<evidence type="ECO:0000256" key="1">
    <source>
        <dbReference type="SAM" id="MobiDB-lite"/>
    </source>
</evidence>
<dbReference type="EMBL" id="CACRXK020006772">
    <property type="protein sequence ID" value="CAB4010399.1"/>
    <property type="molecule type" value="Genomic_DNA"/>
</dbReference>
<protein>
    <submittedName>
        <fullName evidence="2">Uncharacterized protein</fullName>
    </submittedName>
</protein>
<feature type="non-terminal residue" evidence="2">
    <location>
        <position position="82"/>
    </location>
</feature>
<organism evidence="2 3">
    <name type="scientific">Paramuricea clavata</name>
    <name type="common">Red gorgonian</name>
    <name type="synonym">Violescent sea-whip</name>
    <dbReference type="NCBI Taxonomy" id="317549"/>
    <lineage>
        <taxon>Eukaryota</taxon>
        <taxon>Metazoa</taxon>
        <taxon>Cnidaria</taxon>
        <taxon>Anthozoa</taxon>
        <taxon>Octocorallia</taxon>
        <taxon>Malacalcyonacea</taxon>
        <taxon>Plexauridae</taxon>
        <taxon>Paramuricea</taxon>
    </lineage>
</organism>
<gene>
    <name evidence="2" type="ORF">PACLA_8A055701</name>
</gene>
<evidence type="ECO:0000313" key="3">
    <source>
        <dbReference type="Proteomes" id="UP001152795"/>
    </source>
</evidence>
<evidence type="ECO:0000313" key="2">
    <source>
        <dbReference type="EMBL" id="CAB4010399.1"/>
    </source>
</evidence>
<keyword evidence="3" id="KW-1185">Reference proteome</keyword>
<accession>A0A6S7I0L3</accession>
<feature type="region of interest" description="Disordered" evidence="1">
    <location>
        <begin position="1"/>
        <end position="82"/>
    </location>
</feature>
<proteinExistence type="predicted"/>
<dbReference type="Proteomes" id="UP001152795">
    <property type="component" value="Unassembled WGS sequence"/>
</dbReference>
<feature type="compositionally biased region" description="Polar residues" evidence="1">
    <location>
        <begin position="10"/>
        <end position="27"/>
    </location>
</feature>
<reference evidence="2" key="1">
    <citation type="submission" date="2020-04" db="EMBL/GenBank/DDBJ databases">
        <authorList>
            <person name="Alioto T."/>
            <person name="Alioto T."/>
            <person name="Gomez Garrido J."/>
        </authorList>
    </citation>
    <scope>NUCLEOTIDE SEQUENCE</scope>
    <source>
        <strain evidence="2">A484AB</strain>
    </source>
</reference>